<dbReference type="EMBL" id="KK784875">
    <property type="protein sequence ID" value="KDO83185.1"/>
    <property type="molecule type" value="Genomic_DNA"/>
</dbReference>
<feature type="non-terminal residue" evidence="1">
    <location>
        <position position="21"/>
    </location>
</feature>
<proteinExistence type="predicted"/>
<evidence type="ECO:0000313" key="1">
    <source>
        <dbReference type="EMBL" id="KDO83185.1"/>
    </source>
</evidence>
<evidence type="ECO:0000313" key="2">
    <source>
        <dbReference type="Proteomes" id="UP000027120"/>
    </source>
</evidence>
<dbReference type="Proteomes" id="UP000027120">
    <property type="component" value="Unassembled WGS sequence"/>
</dbReference>
<sequence>MCSGHTEQIPNILKYSCHIEC</sequence>
<accession>A0A067GX06</accession>
<dbReference type="AlphaFoldDB" id="A0A067GX06"/>
<organism evidence="1 2">
    <name type="scientific">Citrus sinensis</name>
    <name type="common">Sweet orange</name>
    <name type="synonym">Citrus aurantium var. sinensis</name>
    <dbReference type="NCBI Taxonomy" id="2711"/>
    <lineage>
        <taxon>Eukaryota</taxon>
        <taxon>Viridiplantae</taxon>
        <taxon>Streptophyta</taxon>
        <taxon>Embryophyta</taxon>
        <taxon>Tracheophyta</taxon>
        <taxon>Spermatophyta</taxon>
        <taxon>Magnoliopsida</taxon>
        <taxon>eudicotyledons</taxon>
        <taxon>Gunneridae</taxon>
        <taxon>Pentapetalae</taxon>
        <taxon>rosids</taxon>
        <taxon>malvids</taxon>
        <taxon>Sapindales</taxon>
        <taxon>Rutaceae</taxon>
        <taxon>Aurantioideae</taxon>
        <taxon>Citrus</taxon>
    </lineage>
</organism>
<reference evidence="1 2" key="1">
    <citation type="submission" date="2014-04" db="EMBL/GenBank/DDBJ databases">
        <authorList>
            <consortium name="International Citrus Genome Consortium"/>
            <person name="Gmitter F."/>
            <person name="Chen C."/>
            <person name="Farmerie W."/>
            <person name="Harkins T."/>
            <person name="Desany B."/>
            <person name="Mohiuddin M."/>
            <person name="Kodira C."/>
            <person name="Borodovsky M."/>
            <person name="Lomsadze A."/>
            <person name="Burns P."/>
            <person name="Jenkins J."/>
            <person name="Prochnik S."/>
            <person name="Shu S."/>
            <person name="Chapman J."/>
            <person name="Pitluck S."/>
            <person name="Schmutz J."/>
            <person name="Rokhsar D."/>
        </authorList>
    </citation>
    <scope>NUCLEOTIDE SEQUENCE</scope>
</reference>
<gene>
    <name evidence="1" type="ORF">CISIN_1g0378841mg</name>
</gene>
<keyword evidence="2" id="KW-1185">Reference proteome</keyword>
<protein>
    <submittedName>
        <fullName evidence="1">Uncharacterized protein</fullName>
    </submittedName>
</protein>
<name>A0A067GX06_CITSI</name>